<protein>
    <submittedName>
        <fullName evidence="1">Uncharacterized protein</fullName>
    </submittedName>
</protein>
<accession>A0A2P4XNA7</accession>
<evidence type="ECO:0000313" key="2">
    <source>
        <dbReference type="Proteomes" id="UP000237271"/>
    </source>
</evidence>
<dbReference type="EMBL" id="NCKW01009488">
    <property type="protein sequence ID" value="POM67014.1"/>
    <property type="molecule type" value="Genomic_DNA"/>
</dbReference>
<sequence>MDESEIQHADSMKQMFASLAAMINRRRSAKGITMTQFGSNNDGDVADYLVTATLYFGSKNIKYITDSQQQRSLSLLMANLIVNLKGPAAVWYDRQEHLRDQLLHLRQNNFTCLKDFVSAFLHIICKKGLAIEIRQEVTLHQFRNTTNAISFALMYNRTHAVVSGKCVASQAVMMLTFAW</sequence>
<dbReference type="Proteomes" id="UP000237271">
    <property type="component" value="Unassembled WGS sequence"/>
</dbReference>
<proteinExistence type="predicted"/>
<keyword evidence="2" id="KW-1185">Reference proteome</keyword>
<comment type="caution">
    <text evidence="1">The sequence shown here is derived from an EMBL/GenBank/DDBJ whole genome shotgun (WGS) entry which is preliminary data.</text>
</comment>
<reference evidence="1 2" key="1">
    <citation type="journal article" date="2017" name="Genome Biol. Evol.">
        <title>Phytophthora megakarya and P. palmivora, closely related causal agents of cacao black pod rot, underwent increases in genome sizes and gene numbers by different mechanisms.</title>
        <authorList>
            <person name="Ali S.S."/>
            <person name="Shao J."/>
            <person name="Lary D.J."/>
            <person name="Kronmiller B."/>
            <person name="Shen D."/>
            <person name="Strem M.D."/>
            <person name="Amoako-Attah I."/>
            <person name="Akrofi A.Y."/>
            <person name="Begoude B.A."/>
            <person name="Ten Hoopen G.M."/>
            <person name="Coulibaly K."/>
            <person name="Kebe B.I."/>
            <person name="Melnick R.L."/>
            <person name="Guiltinan M.J."/>
            <person name="Tyler B.M."/>
            <person name="Meinhardt L.W."/>
            <person name="Bailey B.A."/>
        </authorList>
    </citation>
    <scope>NUCLEOTIDE SEQUENCE [LARGE SCALE GENOMIC DNA]</scope>
    <source>
        <strain evidence="2">sbr112.9</strain>
    </source>
</reference>
<gene>
    <name evidence="1" type="ORF">PHPALM_17047</name>
</gene>
<name>A0A2P4XNA7_9STRA</name>
<evidence type="ECO:0000313" key="1">
    <source>
        <dbReference type="EMBL" id="POM67014.1"/>
    </source>
</evidence>
<organism evidence="1 2">
    <name type="scientific">Phytophthora palmivora</name>
    <dbReference type="NCBI Taxonomy" id="4796"/>
    <lineage>
        <taxon>Eukaryota</taxon>
        <taxon>Sar</taxon>
        <taxon>Stramenopiles</taxon>
        <taxon>Oomycota</taxon>
        <taxon>Peronosporomycetes</taxon>
        <taxon>Peronosporales</taxon>
        <taxon>Peronosporaceae</taxon>
        <taxon>Phytophthora</taxon>
    </lineage>
</organism>
<dbReference type="AlphaFoldDB" id="A0A2P4XNA7"/>